<organism evidence="1">
    <name type="scientific">marine sediment metagenome</name>
    <dbReference type="NCBI Taxonomy" id="412755"/>
    <lineage>
        <taxon>unclassified sequences</taxon>
        <taxon>metagenomes</taxon>
        <taxon>ecological metagenomes</taxon>
    </lineage>
</organism>
<comment type="caution">
    <text evidence="1">The sequence shown here is derived from an EMBL/GenBank/DDBJ whole genome shotgun (WGS) entry which is preliminary data.</text>
</comment>
<accession>A0A0F9RP10</accession>
<sequence length="56" mass="6381">MSKDWKECCDLTLDKYEDDPSFEGIPDLFTCDGCDITWKLVNDGQGNEIYVEGRDG</sequence>
<reference evidence="1" key="1">
    <citation type="journal article" date="2015" name="Nature">
        <title>Complex archaea that bridge the gap between prokaryotes and eukaryotes.</title>
        <authorList>
            <person name="Spang A."/>
            <person name="Saw J.H."/>
            <person name="Jorgensen S.L."/>
            <person name="Zaremba-Niedzwiedzka K."/>
            <person name="Martijn J."/>
            <person name="Lind A.E."/>
            <person name="van Eijk R."/>
            <person name="Schleper C."/>
            <person name="Guy L."/>
            <person name="Ettema T.J."/>
        </authorList>
    </citation>
    <scope>NUCLEOTIDE SEQUENCE</scope>
</reference>
<evidence type="ECO:0000313" key="1">
    <source>
        <dbReference type="EMBL" id="KKN51572.1"/>
    </source>
</evidence>
<protein>
    <submittedName>
        <fullName evidence="1">Uncharacterized protein</fullName>
    </submittedName>
</protein>
<gene>
    <name evidence="1" type="ORF">LCGC14_0621140</name>
</gene>
<dbReference type="EMBL" id="LAZR01001057">
    <property type="protein sequence ID" value="KKN51572.1"/>
    <property type="molecule type" value="Genomic_DNA"/>
</dbReference>
<proteinExistence type="predicted"/>
<name>A0A0F9RP10_9ZZZZ</name>
<dbReference type="AlphaFoldDB" id="A0A0F9RP10"/>